<dbReference type="InterPro" id="IPR000787">
    <property type="entry name" value="Peptidase_M29"/>
</dbReference>
<comment type="similarity">
    <text evidence="4">Belongs to the peptidase M29 family.</text>
</comment>
<reference evidence="10 11" key="1">
    <citation type="submission" date="2020-08" db="EMBL/GenBank/DDBJ databases">
        <title>Genomic Encyclopedia of Type Strains, Phase IV (KMG-IV): sequencing the most valuable type-strain genomes for metagenomic binning, comparative biology and taxonomic classification.</title>
        <authorList>
            <person name="Goeker M."/>
        </authorList>
    </citation>
    <scope>NUCLEOTIDE SEQUENCE [LARGE SCALE GENOMIC DNA]</scope>
    <source>
        <strain evidence="10 11">DSM 21458</strain>
    </source>
</reference>
<proteinExistence type="inferred from homology"/>
<dbReference type="SUPFAM" id="SSF144052">
    <property type="entry name" value="Thermophilic metalloprotease-like"/>
    <property type="match status" value="1"/>
</dbReference>
<evidence type="ECO:0000256" key="1">
    <source>
        <dbReference type="ARBA" id="ARBA00001941"/>
    </source>
</evidence>
<keyword evidence="9" id="KW-0482">Metalloprotease</keyword>
<dbReference type="EC" id="3.4.11.-" evidence="10"/>
<dbReference type="AlphaFoldDB" id="A0A841HWB1"/>
<comment type="cofactor">
    <cofactor evidence="2">
        <name>Mg(2+)</name>
        <dbReference type="ChEBI" id="CHEBI:18420"/>
    </cofactor>
</comment>
<evidence type="ECO:0000256" key="9">
    <source>
        <dbReference type="ARBA" id="ARBA00023049"/>
    </source>
</evidence>
<evidence type="ECO:0000313" key="10">
    <source>
        <dbReference type="EMBL" id="MBB6097133.1"/>
    </source>
</evidence>
<evidence type="ECO:0000256" key="4">
    <source>
        <dbReference type="ARBA" id="ARBA00008236"/>
    </source>
</evidence>
<comment type="cofactor">
    <cofactor evidence="3">
        <name>Zn(2+)</name>
        <dbReference type="ChEBI" id="CHEBI:29105"/>
    </cofactor>
</comment>
<evidence type="ECO:0000256" key="5">
    <source>
        <dbReference type="ARBA" id="ARBA00022438"/>
    </source>
</evidence>
<dbReference type="PANTHER" id="PTHR34448:SF1">
    <property type="entry name" value="BLL6088 PROTEIN"/>
    <property type="match status" value="1"/>
</dbReference>
<dbReference type="InterPro" id="IPR052170">
    <property type="entry name" value="M29_Exopeptidase"/>
</dbReference>
<dbReference type="GO" id="GO:0006508">
    <property type="term" value="P:proteolysis"/>
    <property type="evidence" value="ECO:0007669"/>
    <property type="project" value="UniProtKB-KW"/>
</dbReference>
<evidence type="ECO:0000256" key="6">
    <source>
        <dbReference type="ARBA" id="ARBA00022670"/>
    </source>
</evidence>
<dbReference type="GO" id="GO:0046872">
    <property type="term" value="F:metal ion binding"/>
    <property type="evidence" value="ECO:0007669"/>
    <property type="project" value="UniProtKB-KW"/>
</dbReference>
<sequence>MHPDLVQKHAELLADYCVRAQAGERVLVQTSTLALPLVEALHNTLLARGAMPLLRLEYPGQLEDFYRRASDALLDTLHPLQLQEIESVDATIRIQTPTAPAADLDPSRAARYTKTLAPVARARAQKRWNLTLYPTPYGAQAAGMTLEAYEAFVAAAMFLDTPDPVAKWGEVREMQARLIERLERADEVRILGPETDLRLSVKGRSWANSDGKRNMPSGEVFTGPLEDSAEGHIYYGLPTTYQGREVSGIRLRFERGRVVDARAEVGEDVLQAALEADPGARFLGELGIGSNYGIQQASKNILFDEKIGGTVHLAVGRSYPETGGRNESAIHWDMISDLRGGGQILLDGEVFQQDGRFLI</sequence>
<dbReference type="GO" id="GO:0004177">
    <property type="term" value="F:aminopeptidase activity"/>
    <property type="evidence" value="ECO:0007669"/>
    <property type="project" value="UniProtKB-KW"/>
</dbReference>
<dbReference type="RefSeq" id="WP_183984277.1">
    <property type="nucleotide sequence ID" value="NZ_JACHHG010000002.1"/>
</dbReference>
<dbReference type="EMBL" id="JACHHG010000002">
    <property type="protein sequence ID" value="MBB6097133.1"/>
    <property type="molecule type" value="Genomic_DNA"/>
</dbReference>
<keyword evidence="6" id="KW-0645">Protease</keyword>
<keyword evidence="7" id="KW-0479">Metal-binding</keyword>
<keyword evidence="5 10" id="KW-0031">Aminopeptidase</keyword>
<evidence type="ECO:0000256" key="3">
    <source>
        <dbReference type="ARBA" id="ARBA00001947"/>
    </source>
</evidence>
<accession>A0A841HWB1</accession>
<evidence type="ECO:0000256" key="2">
    <source>
        <dbReference type="ARBA" id="ARBA00001946"/>
    </source>
</evidence>
<protein>
    <submittedName>
        <fullName evidence="10">Aminopeptidase</fullName>
        <ecNumber evidence="10">3.4.11.-</ecNumber>
    </submittedName>
</protein>
<dbReference type="Gene3D" id="3.40.1830.10">
    <property type="entry name" value="Thermophilic metalloprotease (M29)"/>
    <property type="match status" value="1"/>
</dbReference>
<dbReference type="Pfam" id="PF02073">
    <property type="entry name" value="Peptidase_M29"/>
    <property type="match status" value="1"/>
</dbReference>
<evidence type="ECO:0000256" key="7">
    <source>
        <dbReference type="ARBA" id="ARBA00022723"/>
    </source>
</evidence>
<dbReference type="GO" id="GO:0008237">
    <property type="term" value="F:metallopeptidase activity"/>
    <property type="evidence" value="ECO:0007669"/>
    <property type="project" value="UniProtKB-KW"/>
</dbReference>
<dbReference type="Proteomes" id="UP000569951">
    <property type="component" value="Unassembled WGS sequence"/>
</dbReference>
<keyword evidence="11" id="KW-1185">Reference proteome</keyword>
<evidence type="ECO:0000256" key="8">
    <source>
        <dbReference type="ARBA" id="ARBA00022801"/>
    </source>
</evidence>
<comment type="cofactor">
    <cofactor evidence="1">
        <name>Co(2+)</name>
        <dbReference type="ChEBI" id="CHEBI:48828"/>
    </cofactor>
</comment>
<name>A0A841HWB1_9DEIO</name>
<comment type="caution">
    <text evidence="10">The sequence shown here is derived from an EMBL/GenBank/DDBJ whole genome shotgun (WGS) entry which is preliminary data.</text>
</comment>
<gene>
    <name evidence="10" type="ORF">HNR42_000547</name>
</gene>
<keyword evidence="8 10" id="KW-0378">Hydrolase</keyword>
<dbReference type="PANTHER" id="PTHR34448">
    <property type="entry name" value="AMINOPEPTIDASE"/>
    <property type="match status" value="1"/>
</dbReference>
<dbReference type="InterPro" id="IPR035097">
    <property type="entry name" value="M29_N-terminal"/>
</dbReference>
<organism evidence="10 11">
    <name type="scientific">Deinobacterium chartae</name>
    <dbReference type="NCBI Taxonomy" id="521158"/>
    <lineage>
        <taxon>Bacteria</taxon>
        <taxon>Thermotogati</taxon>
        <taxon>Deinococcota</taxon>
        <taxon>Deinococci</taxon>
        <taxon>Deinococcales</taxon>
        <taxon>Deinococcaceae</taxon>
        <taxon>Deinobacterium</taxon>
    </lineage>
</organism>
<evidence type="ECO:0000313" key="11">
    <source>
        <dbReference type="Proteomes" id="UP000569951"/>
    </source>
</evidence>